<dbReference type="GO" id="GO:0045087">
    <property type="term" value="P:innate immune response"/>
    <property type="evidence" value="ECO:0007669"/>
    <property type="project" value="UniProtKB-KW"/>
</dbReference>
<comment type="subcellular location">
    <subcellularLocation>
        <location evidence="1">Cytoplasm</location>
    </subcellularLocation>
</comment>
<keyword evidence="2" id="KW-0963">Cytoplasm</keyword>
<evidence type="ECO:0000256" key="6">
    <source>
        <dbReference type="ARBA" id="ARBA00040160"/>
    </source>
</evidence>
<protein>
    <recommendedName>
        <fullName evidence="6">TRAF-interacting protein with FHA domain-containing protein A</fullName>
    </recommendedName>
</protein>
<dbReference type="GO" id="GO:0043123">
    <property type="term" value="P:positive regulation of canonical NF-kappaB signal transduction"/>
    <property type="evidence" value="ECO:0007669"/>
    <property type="project" value="InterPro"/>
</dbReference>
<evidence type="ECO:0000313" key="8">
    <source>
        <dbReference type="Ensembl" id="ENSELUP00000093100.1"/>
    </source>
</evidence>
<dbReference type="GO" id="GO:0005737">
    <property type="term" value="C:cytoplasm"/>
    <property type="evidence" value="ECO:0007669"/>
    <property type="project" value="UniProtKB-SubCell"/>
</dbReference>
<evidence type="ECO:0000256" key="1">
    <source>
        <dbReference type="ARBA" id="ARBA00004496"/>
    </source>
</evidence>
<reference evidence="8 9" key="1">
    <citation type="submission" date="2020-02" db="EMBL/GenBank/DDBJ databases">
        <title>Esox lucius (northern pike) genome, fEsoLuc1, primary haplotype.</title>
        <authorList>
            <person name="Myers G."/>
            <person name="Karagic N."/>
            <person name="Meyer A."/>
            <person name="Pippel M."/>
            <person name="Reichard M."/>
            <person name="Winkler S."/>
            <person name="Tracey A."/>
            <person name="Sims Y."/>
            <person name="Howe K."/>
            <person name="Rhie A."/>
            <person name="Formenti G."/>
            <person name="Durbin R."/>
            <person name="Fedrigo O."/>
            <person name="Jarvis E.D."/>
        </authorList>
    </citation>
    <scope>NUCLEOTIDE SEQUENCE [LARGE SCALE GENOMIC DNA]</scope>
</reference>
<keyword evidence="9" id="KW-1185">Reference proteome</keyword>
<dbReference type="GeneID" id="105020593"/>
<name>A0AAY5KXR5_ESOLU</name>
<evidence type="ECO:0000256" key="2">
    <source>
        <dbReference type="ARBA" id="ARBA00022490"/>
    </source>
</evidence>
<dbReference type="Proteomes" id="UP000265140">
    <property type="component" value="Chromosome 24"/>
</dbReference>
<evidence type="ECO:0000313" key="9">
    <source>
        <dbReference type="Proteomes" id="UP000265140"/>
    </source>
</evidence>
<feature type="domain" description="FHA" evidence="7">
    <location>
        <begin position="49"/>
        <end position="122"/>
    </location>
</feature>
<evidence type="ECO:0000256" key="5">
    <source>
        <dbReference type="ARBA" id="ARBA00038199"/>
    </source>
</evidence>
<accession>A0AAY5KXR5</accession>
<dbReference type="PANTHER" id="PTHR31266">
    <property type="entry name" value="TRAF-INTERACTING PROTEIN WITH FHA DOMAIN-CONTAINING PROTEIN A FAMILY MEMBER"/>
    <property type="match status" value="1"/>
</dbReference>
<proteinExistence type="inferred from homology"/>
<dbReference type="KEGG" id="els:105020593"/>
<dbReference type="CTD" id="92610"/>
<dbReference type="InterPro" id="IPR008984">
    <property type="entry name" value="SMAD_FHA_dom_sf"/>
</dbReference>
<dbReference type="InterPro" id="IPR033621">
    <property type="entry name" value="TIFA"/>
</dbReference>
<dbReference type="InterPro" id="IPR000253">
    <property type="entry name" value="FHA_dom"/>
</dbReference>
<dbReference type="RefSeq" id="XP_010886059.1">
    <property type="nucleotide sequence ID" value="XM_010887757.3"/>
</dbReference>
<comment type="similarity">
    <text evidence="5">Belongs to the TIFA family.</text>
</comment>
<keyword evidence="3" id="KW-0399">Innate immunity</keyword>
<dbReference type="RefSeq" id="XP_010886060.1">
    <property type="nucleotide sequence ID" value="XM_010887758.4"/>
</dbReference>
<evidence type="ECO:0000256" key="4">
    <source>
        <dbReference type="ARBA" id="ARBA00022859"/>
    </source>
</evidence>
<dbReference type="PANTHER" id="PTHR31266:SF2">
    <property type="entry name" value="TRAF-INTERACTING PROTEIN WITH FHA DOMAIN-CONTAINING PROTEIN A"/>
    <property type="match status" value="1"/>
</dbReference>
<sequence length="201" mass="22300">MMEVTQNVETEELMTCLQIQLYHPQQASKALYRLLPLDTRHKHPAEDPVRLGRDAQACTFALADLRVSRKQLALQAYRTASSPNMLFSAQNLSQKGRVTVNGLALGYLERAELPNKALIRFGEYEMLIRHDNGDAKGSFEVEFGVLAVPPSREMGVGTPNTVPVMDTGSDDLNNGVPQLRSPGPMEMDETVMYQSCSVFLS</sequence>
<dbReference type="GeneTree" id="ENSGT00940000154589"/>
<reference evidence="8" key="2">
    <citation type="submission" date="2025-08" db="UniProtKB">
        <authorList>
            <consortium name="Ensembl"/>
        </authorList>
    </citation>
    <scope>IDENTIFICATION</scope>
</reference>
<keyword evidence="4" id="KW-0391">Immunity</keyword>
<evidence type="ECO:0000259" key="7">
    <source>
        <dbReference type="Pfam" id="PF00498"/>
    </source>
</evidence>
<dbReference type="Pfam" id="PF00498">
    <property type="entry name" value="FHA"/>
    <property type="match status" value="1"/>
</dbReference>
<reference evidence="8" key="3">
    <citation type="submission" date="2025-09" db="UniProtKB">
        <authorList>
            <consortium name="Ensembl"/>
        </authorList>
    </citation>
    <scope>IDENTIFICATION</scope>
</reference>
<dbReference type="Ensembl" id="ENSELUT00000095052.1">
    <property type="protein sequence ID" value="ENSELUP00000093100.1"/>
    <property type="gene ID" value="ENSELUG00000042889.1"/>
</dbReference>
<dbReference type="AlphaFoldDB" id="A0AAY5KXR5"/>
<dbReference type="Gene3D" id="2.60.200.20">
    <property type="match status" value="1"/>
</dbReference>
<organism evidence="8 9">
    <name type="scientific">Esox lucius</name>
    <name type="common">Northern pike</name>
    <dbReference type="NCBI Taxonomy" id="8010"/>
    <lineage>
        <taxon>Eukaryota</taxon>
        <taxon>Metazoa</taxon>
        <taxon>Chordata</taxon>
        <taxon>Craniata</taxon>
        <taxon>Vertebrata</taxon>
        <taxon>Euteleostomi</taxon>
        <taxon>Actinopterygii</taxon>
        <taxon>Neopterygii</taxon>
        <taxon>Teleostei</taxon>
        <taxon>Protacanthopterygii</taxon>
        <taxon>Esociformes</taxon>
        <taxon>Esocidae</taxon>
        <taxon>Esox</taxon>
    </lineage>
</organism>
<evidence type="ECO:0000256" key="3">
    <source>
        <dbReference type="ARBA" id="ARBA00022588"/>
    </source>
</evidence>
<dbReference type="SUPFAM" id="SSF49879">
    <property type="entry name" value="SMAD/FHA domain"/>
    <property type="match status" value="1"/>
</dbReference>